<dbReference type="InterPro" id="IPR002110">
    <property type="entry name" value="Ankyrin_rpt"/>
</dbReference>
<dbReference type="CDD" id="cd00102">
    <property type="entry name" value="IPT"/>
    <property type="match status" value="1"/>
</dbReference>
<dbReference type="Gene3D" id="2.60.40.10">
    <property type="entry name" value="Immunoglobulins"/>
    <property type="match status" value="1"/>
</dbReference>
<dbReference type="InterPro" id="IPR002909">
    <property type="entry name" value="IPT_dom"/>
</dbReference>
<dbReference type="SMART" id="SM00429">
    <property type="entry name" value="IPT"/>
    <property type="match status" value="1"/>
</dbReference>
<dbReference type="Proteomes" id="UP000738325">
    <property type="component" value="Unassembled WGS sequence"/>
</dbReference>
<feature type="compositionally biased region" description="Basic and acidic residues" evidence="3">
    <location>
        <begin position="769"/>
        <end position="780"/>
    </location>
</feature>
<dbReference type="InterPro" id="IPR014756">
    <property type="entry name" value="Ig_E-set"/>
</dbReference>
<dbReference type="GO" id="GO:0003690">
    <property type="term" value="F:double-stranded DNA binding"/>
    <property type="evidence" value="ECO:0007669"/>
    <property type="project" value="TreeGrafter"/>
</dbReference>
<gene>
    <name evidence="5" type="primary">SPT23_2</name>
    <name evidence="5" type="ORF">BGZ99_000525</name>
</gene>
<comment type="caution">
    <text evidence="5">The sequence shown here is derived from an EMBL/GenBank/DDBJ whole genome shotgun (WGS) entry which is preliminary data.</text>
</comment>
<feature type="region of interest" description="Disordered" evidence="3">
    <location>
        <begin position="822"/>
        <end position="900"/>
    </location>
</feature>
<dbReference type="PROSITE" id="PS50088">
    <property type="entry name" value="ANK_REPEAT"/>
    <property type="match status" value="1"/>
</dbReference>
<feature type="compositionally biased region" description="Low complexity" evidence="3">
    <location>
        <begin position="748"/>
        <end position="761"/>
    </location>
</feature>
<feature type="compositionally biased region" description="Basic and acidic residues" evidence="3">
    <location>
        <begin position="879"/>
        <end position="900"/>
    </location>
</feature>
<evidence type="ECO:0000259" key="4">
    <source>
        <dbReference type="SMART" id="SM00429"/>
    </source>
</evidence>
<dbReference type="InterPro" id="IPR013783">
    <property type="entry name" value="Ig-like_fold"/>
</dbReference>
<dbReference type="PANTHER" id="PTHR23335:SF1">
    <property type="entry name" value="CALMODULIN-BINDING TRANSCRIPTION ACTIVATOR, ISOFORM F"/>
    <property type="match status" value="1"/>
</dbReference>
<reference evidence="5" key="1">
    <citation type="journal article" date="2020" name="Fungal Divers.">
        <title>Resolving the Mortierellaceae phylogeny through synthesis of multi-gene phylogenetics and phylogenomics.</title>
        <authorList>
            <person name="Vandepol N."/>
            <person name="Liber J."/>
            <person name="Desiro A."/>
            <person name="Na H."/>
            <person name="Kennedy M."/>
            <person name="Barry K."/>
            <person name="Grigoriev I.V."/>
            <person name="Miller A.N."/>
            <person name="O'Donnell K."/>
            <person name="Stajich J.E."/>
            <person name="Bonito G."/>
        </authorList>
    </citation>
    <scope>NUCLEOTIDE SEQUENCE</scope>
    <source>
        <strain evidence="5">REB-010B</strain>
    </source>
</reference>
<feature type="compositionally biased region" description="Polar residues" evidence="3">
    <location>
        <begin position="342"/>
        <end position="353"/>
    </location>
</feature>
<feature type="region of interest" description="Disordered" evidence="3">
    <location>
        <begin position="736"/>
        <end position="780"/>
    </location>
</feature>
<evidence type="ECO:0000313" key="6">
    <source>
        <dbReference type="Proteomes" id="UP000738325"/>
    </source>
</evidence>
<sequence length="900" mass="99385">MPPYSTAVPVASRAALHQCASSTLVHSQHCEDYGVRQDDAKAAPPQDGGAVERTTTGIAPAITILEGLGQDHRLEVKTHIFKKELQEYIPTRVEDRLRIETIVYAELSIVKQNDNSLVKLYDYVSFPMALFHVQPEKVMAPEEMATKRILRANASVLCPSNNWREETEACVRCARRMSAKREENENRIMHILPELYRTENGDALINFRSGIANIQFKINCYCGHKKEKEGFIVRFDPQTDVKIASHSTLPLMFYHQNKKRMASRALAAVARAQAKAEKLMMKQEAARARSAHRSGPRQSKHGRHHDPVEHCIGQIPSPPASSASPSSIGDSVSPELRDLIDNSDTSFDPTAPSQSVTEMASLFPEISDRSSLIAGQSPYQQAFPSPVAAISHMTPDSGPTRGGTLVTIHGSDFSVGEMMYVCFGQTFVPVIPQHREMLECFTPAWIKAETVSVFIVSSTAPSSAPPQSTFTYVDDNEKELVKLALQRIMNVSARMDGPLESVMSRANELLMWSDLLGGPDSFSGTSTSTPASGTGPMHSNLEDMIVDSFKMLDTPVSKSINCLSMTTKTGHTMLHLSVALGFKRLARDLIDRGIDVKIRDKNGHDAVDLARLLHADGMLEALLPTTMGVNESAKSTRSDSRSNAIPGALVQEDHQDSSETGGSALLRLKVSRISERSRQHHDLQLDFQWGSTGLSDRRNRSLLEEEELRRHVPTITPLSLQRGSRDDRNAPVFATPLEAELQRHRRMGSSSTLGSLIDSSSAPNNSTQETRRTAPDDNRRMLRDLESFTSQNHDRLLQRNNRDFCNERVPVTAFLLSEGGRAVTARRRSDGNEGGSEEDAAEQVAVRSNRDDVESEPVLFLGGRPVVRRTTRATSSNPRQERESSSSSDATKDADMTNDA</sequence>
<feature type="compositionally biased region" description="Basic residues" evidence="3">
    <location>
        <begin position="289"/>
        <end position="304"/>
    </location>
</feature>
<dbReference type="Gene3D" id="1.25.40.20">
    <property type="entry name" value="Ankyrin repeat-containing domain"/>
    <property type="match status" value="1"/>
</dbReference>
<organism evidence="5 6">
    <name type="scientific">Dissophora globulifera</name>
    <dbReference type="NCBI Taxonomy" id="979702"/>
    <lineage>
        <taxon>Eukaryota</taxon>
        <taxon>Fungi</taxon>
        <taxon>Fungi incertae sedis</taxon>
        <taxon>Mucoromycota</taxon>
        <taxon>Mortierellomycotina</taxon>
        <taxon>Mortierellomycetes</taxon>
        <taxon>Mortierellales</taxon>
        <taxon>Mortierellaceae</taxon>
        <taxon>Dissophora</taxon>
    </lineage>
</organism>
<dbReference type="OrthoDB" id="341259at2759"/>
<protein>
    <submittedName>
        <fullName evidence="5">SPT3 Dosage dependent suppressor of Ty-induced promoter mutations-like protein</fullName>
    </submittedName>
</protein>
<dbReference type="InterPro" id="IPR036770">
    <property type="entry name" value="Ankyrin_rpt-contain_sf"/>
</dbReference>
<dbReference type="GO" id="GO:0003712">
    <property type="term" value="F:transcription coregulator activity"/>
    <property type="evidence" value="ECO:0007669"/>
    <property type="project" value="TreeGrafter"/>
</dbReference>
<dbReference type="InterPro" id="IPR057962">
    <property type="entry name" value="SPT23_MGA2_DBD"/>
</dbReference>
<evidence type="ECO:0000256" key="2">
    <source>
        <dbReference type="PROSITE-ProRule" id="PRU00023"/>
    </source>
</evidence>
<accession>A0A9P6RS99</accession>
<dbReference type="Pfam" id="PF01833">
    <property type="entry name" value="TIG"/>
    <property type="match status" value="1"/>
</dbReference>
<keyword evidence="6" id="KW-1185">Reference proteome</keyword>
<feature type="domain" description="IPT/TIG" evidence="4">
    <location>
        <begin position="387"/>
        <end position="473"/>
    </location>
</feature>
<feature type="repeat" description="ANK" evidence="2">
    <location>
        <begin position="569"/>
        <end position="601"/>
    </location>
</feature>
<dbReference type="SUPFAM" id="SSF81296">
    <property type="entry name" value="E set domains"/>
    <property type="match status" value="1"/>
</dbReference>
<dbReference type="PROSITE" id="PS50297">
    <property type="entry name" value="ANK_REP_REGION"/>
    <property type="match status" value="1"/>
</dbReference>
<keyword evidence="1 2" id="KW-0040">ANK repeat</keyword>
<name>A0A9P6RS99_9FUNG</name>
<proteinExistence type="predicted"/>
<dbReference type="EMBL" id="JAAAIP010000110">
    <property type="protein sequence ID" value="KAG0325541.1"/>
    <property type="molecule type" value="Genomic_DNA"/>
</dbReference>
<dbReference type="AlphaFoldDB" id="A0A9P6RS99"/>
<feature type="region of interest" description="Disordered" evidence="3">
    <location>
        <begin position="282"/>
        <end position="353"/>
    </location>
</feature>
<dbReference type="GO" id="GO:0005634">
    <property type="term" value="C:nucleus"/>
    <property type="evidence" value="ECO:0007669"/>
    <property type="project" value="TreeGrafter"/>
</dbReference>
<dbReference type="Pfam" id="PF25603">
    <property type="entry name" value="SPT23_MGA2_DBD"/>
    <property type="match status" value="1"/>
</dbReference>
<evidence type="ECO:0000256" key="3">
    <source>
        <dbReference type="SAM" id="MobiDB-lite"/>
    </source>
</evidence>
<evidence type="ECO:0000313" key="5">
    <source>
        <dbReference type="EMBL" id="KAG0325541.1"/>
    </source>
</evidence>
<evidence type="ECO:0000256" key="1">
    <source>
        <dbReference type="ARBA" id="ARBA00023043"/>
    </source>
</evidence>
<dbReference type="PANTHER" id="PTHR23335">
    <property type="entry name" value="CALMODULIN-BINDING TRANSCRIPTION ACTIVATOR CAMTA"/>
    <property type="match status" value="1"/>
</dbReference>
<dbReference type="GO" id="GO:0006357">
    <property type="term" value="P:regulation of transcription by RNA polymerase II"/>
    <property type="evidence" value="ECO:0007669"/>
    <property type="project" value="TreeGrafter"/>
</dbReference>
<dbReference type="SUPFAM" id="SSF48403">
    <property type="entry name" value="Ankyrin repeat"/>
    <property type="match status" value="1"/>
</dbReference>